<sequence length="136" mass="15904">MLKYIFFDIDGTLMKTKSIIPEVHPDTRQKLLELKKYYKLGIYSQGFKLIQLGKLKLAGILDLFDENNIFISHNKLALVKKIENKYPIDEFLIIDNSEEIIQSLEKEGIHFLHVHSYISLFEDVKFLYSVVHDSKG</sequence>
<dbReference type="SUPFAM" id="SSF56784">
    <property type="entry name" value="HAD-like"/>
    <property type="match status" value="1"/>
</dbReference>
<reference evidence="1 2" key="1">
    <citation type="journal article" date="2016" name="Nat. Commun.">
        <title>Thousands of microbial genomes shed light on interconnected biogeochemical processes in an aquifer system.</title>
        <authorList>
            <person name="Anantharaman K."/>
            <person name="Brown C.T."/>
            <person name="Hug L.A."/>
            <person name="Sharon I."/>
            <person name="Castelle C.J."/>
            <person name="Probst A.J."/>
            <person name="Thomas B.C."/>
            <person name="Singh A."/>
            <person name="Wilkins M.J."/>
            <person name="Karaoz U."/>
            <person name="Brodie E.L."/>
            <person name="Williams K.H."/>
            <person name="Hubbard S.S."/>
            <person name="Banfield J.F."/>
        </authorList>
    </citation>
    <scope>NUCLEOTIDE SEQUENCE [LARGE SCALE GENOMIC DNA]</scope>
</reference>
<evidence type="ECO:0000313" key="2">
    <source>
        <dbReference type="Proteomes" id="UP000177458"/>
    </source>
</evidence>
<dbReference type="Proteomes" id="UP000177458">
    <property type="component" value="Unassembled WGS sequence"/>
</dbReference>
<accession>A0A1F4USC6</accession>
<dbReference type="InterPro" id="IPR023214">
    <property type="entry name" value="HAD_sf"/>
</dbReference>
<evidence type="ECO:0000313" key="1">
    <source>
        <dbReference type="EMBL" id="OGC47848.1"/>
    </source>
</evidence>
<comment type="caution">
    <text evidence="1">The sequence shown here is derived from an EMBL/GenBank/DDBJ whole genome shotgun (WGS) entry which is preliminary data.</text>
</comment>
<protein>
    <recommendedName>
        <fullName evidence="3">FCP1 homology domain-containing protein</fullName>
    </recommendedName>
</protein>
<name>A0A1F4USC6_UNCKA</name>
<dbReference type="Gene3D" id="3.40.50.1000">
    <property type="entry name" value="HAD superfamily/HAD-like"/>
    <property type="match status" value="1"/>
</dbReference>
<dbReference type="AlphaFoldDB" id="A0A1F4USC6"/>
<dbReference type="InterPro" id="IPR036412">
    <property type="entry name" value="HAD-like_sf"/>
</dbReference>
<organism evidence="1 2">
    <name type="scientific">candidate division WWE3 bacterium RIFCSPLOWO2_01_FULL_37_15</name>
    <dbReference type="NCBI Taxonomy" id="1802622"/>
    <lineage>
        <taxon>Bacteria</taxon>
        <taxon>Katanobacteria</taxon>
    </lineage>
</organism>
<gene>
    <name evidence="1" type="ORF">A3A69_02120</name>
</gene>
<evidence type="ECO:0008006" key="3">
    <source>
        <dbReference type="Google" id="ProtNLM"/>
    </source>
</evidence>
<proteinExistence type="predicted"/>
<dbReference type="EMBL" id="MEVF01000056">
    <property type="protein sequence ID" value="OGC47848.1"/>
    <property type="molecule type" value="Genomic_DNA"/>
</dbReference>